<dbReference type="CDD" id="cd21980">
    <property type="entry name" value="HMG-box_HMG20"/>
    <property type="match status" value="1"/>
</dbReference>
<dbReference type="SUPFAM" id="SSF57667">
    <property type="entry name" value="beta-beta-alpha zinc fingers"/>
    <property type="match status" value="1"/>
</dbReference>
<dbReference type="GO" id="GO:0010468">
    <property type="term" value="P:regulation of gene expression"/>
    <property type="evidence" value="ECO:0007669"/>
    <property type="project" value="TreeGrafter"/>
</dbReference>
<dbReference type="PANTHER" id="PTHR46040:SF3">
    <property type="entry name" value="HIGH MOBILITY GROUP PROTEIN 2"/>
    <property type="match status" value="1"/>
</dbReference>
<dbReference type="AlphaFoldDB" id="A0AAE0ZYN1"/>
<dbReference type="Pfam" id="PF00505">
    <property type="entry name" value="HMG_box"/>
    <property type="match status" value="1"/>
</dbReference>
<protein>
    <recommendedName>
        <fullName evidence="5">HMG box domain-containing protein</fullName>
    </recommendedName>
</protein>
<feature type="region of interest" description="Disordered" evidence="4">
    <location>
        <begin position="341"/>
        <end position="361"/>
    </location>
</feature>
<dbReference type="GO" id="GO:0005634">
    <property type="term" value="C:nucleus"/>
    <property type="evidence" value="ECO:0007669"/>
    <property type="project" value="UniProtKB-UniRule"/>
</dbReference>
<dbReference type="Proteomes" id="UP001283361">
    <property type="component" value="Unassembled WGS sequence"/>
</dbReference>
<reference evidence="6" key="1">
    <citation type="journal article" date="2023" name="G3 (Bethesda)">
        <title>A reference genome for the long-term kleptoplast-retaining sea slug Elysia crispata morphotype clarki.</title>
        <authorList>
            <person name="Eastman K.E."/>
            <person name="Pendleton A.L."/>
            <person name="Shaikh M.A."/>
            <person name="Suttiyut T."/>
            <person name="Ogas R."/>
            <person name="Tomko P."/>
            <person name="Gavelis G."/>
            <person name="Widhalm J.R."/>
            <person name="Wisecaver J.H."/>
        </authorList>
    </citation>
    <scope>NUCLEOTIDE SEQUENCE</scope>
    <source>
        <strain evidence="6">ECLA1</strain>
    </source>
</reference>
<dbReference type="InterPro" id="IPR036910">
    <property type="entry name" value="HMG_box_dom_sf"/>
</dbReference>
<accession>A0AAE0ZYN1</accession>
<gene>
    <name evidence="6" type="ORF">RRG08_038141</name>
</gene>
<proteinExistence type="predicted"/>
<feature type="compositionally biased region" description="Polar residues" evidence="4">
    <location>
        <begin position="107"/>
        <end position="119"/>
    </location>
</feature>
<organism evidence="6 7">
    <name type="scientific">Elysia crispata</name>
    <name type="common">lettuce slug</name>
    <dbReference type="NCBI Taxonomy" id="231223"/>
    <lineage>
        <taxon>Eukaryota</taxon>
        <taxon>Metazoa</taxon>
        <taxon>Spiralia</taxon>
        <taxon>Lophotrochozoa</taxon>
        <taxon>Mollusca</taxon>
        <taxon>Gastropoda</taxon>
        <taxon>Heterobranchia</taxon>
        <taxon>Euthyneura</taxon>
        <taxon>Panpulmonata</taxon>
        <taxon>Sacoglossa</taxon>
        <taxon>Placobranchoidea</taxon>
        <taxon>Plakobranchidae</taxon>
        <taxon>Elysia</taxon>
    </lineage>
</organism>
<dbReference type="Gene3D" id="3.30.160.60">
    <property type="entry name" value="Classic Zinc Finger"/>
    <property type="match status" value="1"/>
</dbReference>
<evidence type="ECO:0000313" key="7">
    <source>
        <dbReference type="Proteomes" id="UP001283361"/>
    </source>
</evidence>
<evidence type="ECO:0000256" key="3">
    <source>
        <dbReference type="PROSITE-ProRule" id="PRU00267"/>
    </source>
</evidence>
<dbReference type="InterPro" id="IPR009071">
    <property type="entry name" value="HMG_box_dom"/>
</dbReference>
<evidence type="ECO:0000259" key="5">
    <source>
        <dbReference type="PROSITE" id="PS50118"/>
    </source>
</evidence>
<evidence type="ECO:0000256" key="1">
    <source>
        <dbReference type="ARBA" id="ARBA00023125"/>
    </source>
</evidence>
<dbReference type="EMBL" id="JAWDGP010003058">
    <property type="protein sequence ID" value="KAK3777895.1"/>
    <property type="molecule type" value="Genomic_DNA"/>
</dbReference>
<dbReference type="PROSITE" id="PS50118">
    <property type="entry name" value="HMG_BOX_2"/>
    <property type="match status" value="1"/>
</dbReference>
<evidence type="ECO:0000256" key="2">
    <source>
        <dbReference type="ARBA" id="ARBA00023242"/>
    </source>
</evidence>
<keyword evidence="2 3" id="KW-0539">Nucleus</keyword>
<feature type="region of interest" description="Disordered" evidence="4">
    <location>
        <begin position="103"/>
        <end position="134"/>
    </location>
</feature>
<dbReference type="SMART" id="SM00398">
    <property type="entry name" value="HMG"/>
    <property type="match status" value="1"/>
</dbReference>
<dbReference type="SUPFAM" id="SSF47095">
    <property type="entry name" value="HMG-box"/>
    <property type="match status" value="1"/>
</dbReference>
<feature type="DNA-binding region" description="HMG box" evidence="3">
    <location>
        <begin position="171"/>
        <end position="239"/>
    </location>
</feature>
<dbReference type="GO" id="GO:0003677">
    <property type="term" value="F:DNA binding"/>
    <property type="evidence" value="ECO:0007669"/>
    <property type="project" value="UniProtKB-UniRule"/>
</dbReference>
<dbReference type="InterPro" id="IPR051965">
    <property type="entry name" value="ChromReg_NeuronalGeneExpr"/>
</dbReference>
<feature type="domain" description="HMG box" evidence="5">
    <location>
        <begin position="171"/>
        <end position="239"/>
    </location>
</feature>
<keyword evidence="7" id="KW-1185">Reference proteome</keyword>
<evidence type="ECO:0000256" key="4">
    <source>
        <dbReference type="SAM" id="MobiDB-lite"/>
    </source>
</evidence>
<comment type="caution">
    <text evidence="6">The sequence shown here is derived from an EMBL/GenBank/DDBJ whole genome shotgun (WGS) entry which is preliminary data.</text>
</comment>
<keyword evidence="1 3" id="KW-0238">DNA-binding</keyword>
<evidence type="ECO:0000313" key="6">
    <source>
        <dbReference type="EMBL" id="KAK3777895.1"/>
    </source>
</evidence>
<dbReference type="InterPro" id="IPR036236">
    <property type="entry name" value="Znf_C2H2_sf"/>
</dbReference>
<dbReference type="PANTHER" id="PTHR46040">
    <property type="entry name" value="HIGH MOBILITY GROUP PROTEIN 2"/>
    <property type="match status" value="1"/>
</dbReference>
<feature type="compositionally biased region" description="Polar residues" evidence="4">
    <location>
        <begin position="341"/>
        <end position="356"/>
    </location>
</feature>
<name>A0AAE0ZYN1_9GAST</name>
<dbReference type="Gene3D" id="1.10.30.10">
    <property type="entry name" value="High mobility group box domain"/>
    <property type="match status" value="1"/>
</dbReference>
<sequence>MEDFSSEDCGRSVITIPNLPTETSGSILEKEAEITLNSSFIPENAVLMETSRGLMLTVPENINAISYVGDNSPVEQSQQLLSCIPVSLFSACDTAADVDSSGDYGTELSNGTDNNSQVQENHHKTNPESSNVITTDQPLTDEATEVCVTTKRKGGWPKGKKRKIKPVVTGPRAPVTGYMLYAMDRRKEIKESHPEIAFPEVTKILGQEWSTMVQDVKQKYLAAAEEDKKRYREELKAYKSSDTYQETVRKKMLANGEMSMGESNDILNCDEGNSDVLHCKLCNVYFNNLHNKREHMYGKAHIQNVAGAMEKQLLRQQQEEQAFMDGALVVSEDLTQDSYPSTLKSNGHNGESNTNDIAKPSEPVDIHRFMMDFINKDYEREHEISALKRCLSKAFQQNVSMCKEIQALQEYQNKLEEEQKVLDASNGALIAQSDALKMVPTLFGIINL</sequence>